<sequence length="101" mass="12361">MHNTNKNKKPKNKTVHLAKTRIYFMTFARNQHRAKEMEMFKKKRNGKICVSQKCHGNCQRHSTRSTRSPRFHFTKRFCPLFWLTSENFFALMKNFRRRCTF</sequence>
<dbReference type="EMBL" id="GAKP01009514">
    <property type="protein sequence ID" value="JAC49438.1"/>
    <property type="molecule type" value="Transcribed_RNA"/>
</dbReference>
<dbReference type="AlphaFoldDB" id="A0A034W6M9"/>
<evidence type="ECO:0000313" key="1">
    <source>
        <dbReference type="EMBL" id="JAC49438.1"/>
    </source>
</evidence>
<reference evidence="1" key="1">
    <citation type="journal article" date="2014" name="BMC Genomics">
        <title>Characterizing the developmental transcriptome of the oriental fruit fly, Bactrocera dorsalis (Diptera: Tephritidae) through comparative genomic analysis with Drosophila melanogaster utilizing modENCODE datasets.</title>
        <authorList>
            <person name="Geib S.M."/>
            <person name="Calla B."/>
            <person name="Hall B."/>
            <person name="Hou S."/>
            <person name="Manoukis N.C."/>
        </authorList>
    </citation>
    <scope>NUCLEOTIDE SEQUENCE</scope>
    <source>
        <strain evidence="1">Punador</strain>
    </source>
</reference>
<accession>A0A034W6M9</accession>
<name>A0A034W6M9_BACDO</name>
<organism evidence="1">
    <name type="scientific">Bactrocera dorsalis</name>
    <name type="common">Oriental fruit fly</name>
    <name type="synonym">Dacus dorsalis</name>
    <dbReference type="NCBI Taxonomy" id="27457"/>
    <lineage>
        <taxon>Eukaryota</taxon>
        <taxon>Metazoa</taxon>
        <taxon>Ecdysozoa</taxon>
        <taxon>Arthropoda</taxon>
        <taxon>Hexapoda</taxon>
        <taxon>Insecta</taxon>
        <taxon>Pterygota</taxon>
        <taxon>Neoptera</taxon>
        <taxon>Endopterygota</taxon>
        <taxon>Diptera</taxon>
        <taxon>Brachycera</taxon>
        <taxon>Muscomorpha</taxon>
        <taxon>Tephritoidea</taxon>
        <taxon>Tephritidae</taxon>
        <taxon>Bactrocera</taxon>
        <taxon>Bactrocera</taxon>
    </lineage>
</organism>
<proteinExistence type="predicted"/>
<feature type="non-terminal residue" evidence="1">
    <location>
        <position position="101"/>
    </location>
</feature>
<protein>
    <submittedName>
        <fullName evidence="1">Uncharacterized protein</fullName>
    </submittedName>
</protein>